<reference evidence="9" key="1">
    <citation type="submission" date="2014-07" db="EMBL/GenBank/DDBJ databases">
        <authorList>
            <person name="Urmite Genomes Urmite Genomes"/>
        </authorList>
    </citation>
    <scope>NUCLEOTIDE SEQUENCE</scope>
    <source>
        <strain evidence="9">11W110_air</strain>
    </source>
</reference>
<dbReference type="InterPro" id="IPR002129">
    <property type="entry name" value="PyrdxlP-dep_de-COase"/>
</dbReference>
<organism evidence="9">
    <name type="scientific">Arthrobacter saudimassiliensis</name>
    <dbReference type="NCBI Taxonomy" id="1461584"/>
    <lineage>
        <taxon>Bacteria</taxon>
        <taxon>Bacillati</taxon>
        <taxon>Actinomycetota</taxon>
        <taxon>Actinomycetes</taxon>
        <taxon>Micrococcales</taxon>
        <taxon>Micrococcaceae</taxon>
        <taxon>Arthrobacter</taxon>
    </lineage>
</organism>
<feature type="modified residue" description="N6-(pyridoxal phosphate)lysine" evidence="6">
    <location>
        <position position="361"/>
    </location>
</feature>
<sequence length="543" mass="57240">MTLLQKPEPALEADRRPSPMPRPALSDDPAAAGPAAADHAPGGAAADHAPGSAAAADQLLTGRTAERYRSEVTAAVARTAARVAAAERPFTGIRPAELAPAVDAVDLDRPLPDADAVLEEMDELYLRDAVWFHHPRYAAHLNCPVVIPALVGEAVLSAVNSSLDTWDQSAGATLMERRLIRWTADRLGLGPDADGVFTSGGSTSNLQGLLIARNHAVAGLRREPGRDRDRLPELLGRLRIFASEASHFSVQKSAALLGLGYDAVITVPTDRQRRMDPAALEQALAASAARGETPMAVVATAGTTDFGSIDPLAACADAAARHGAWLHVDAAYGGGLMTSRRHRSRLAGIEAADSVTVDYHKTFFQPVSSSALLVRSAASLGHVTYYADYLNPASAAAEEIPNQVDKSIQTTRRFDALKLWLTLRTLGPDGIGELLDAAVNLAETAGTLVEAEPDFELAAPVQLSTVVFRFRPPGGSEDAADAAALRIRRALAAEGTAMVAGTRVDGRHWLKLTLLNAEATVDDIRAILDRVRSLGTRPNGGAA</sequence>
<dbReference type="Gene3D" id="3.90.1150.170">
    <property type="match status" value="1"/>
</dbReference>
<evidence type="ECO:0000313" key="9">
    <source>
        <dbReference type="EMBL" id="CEA06833.1"/>
    </source>
</evidence>
<evidence type="ECO:0000256" key="2">
    <source>
        <dbReference type="ARBA" id="ARBA00009533"/>
    </source>
</evidence>
<dbReference type="InterPro" id="IPR015424">
    <property type="entry name" value="PyrdxlP-dep_Trfase"/>
</dbReference>
<feature type="region of interest" description="Disordered" evidence="8">
    <location>
        <begin position="1"/>
        <end position="51"/>
    </location>
</feature>
<dbReference type="GO" id="GO:0004058">
    <property type="term" value="F:aromatic-L-amino-acid decarboxylase activity"/>
    <property type="evidence" value="ECO:0007669"/>
    <property type="project" value="UniProtKB-ARBA"/>
</dbReference>
<evidence type="ECO:0000256" key="6">
    <source>
        <dbReference type="PIRSR" id="PIRSR602129-50"/>
    </source>
</evidence>
<accession>A0A078MHK4</accession>
<dbReference type="GO" id="GO:0030170">
    <property type="term" value="F:pyridoxal phosphate binding"/>
    <property type="evidence" value="ECO:0007669"/>
    <property type="project" value="InterPro"/>
</dbReference>
<dbReference type="EMBL" id="LN483070">
    <property type="protein sequence ID" value="CEA06833.1"/>
    <property type="molecule type" value="Genomic_DNA"/>
</dbReference>
<keyword evidence="4 6" id="KW-0663">Pyridoxal phosphate</keyword>
<dbReference type="PANTHER" id="PTHR45677">
    <property type="entry name" value="GLUTAMATE DECARBOXYLASE-RELATED"/>
    <property type="match status" value="1"/>
</dbReference>
<dbReference type="GO" id="GO:0006520">
    <property type="term" value="P:amino acid metabolic process"/>
    <property type="evidence" value="ECO:0007669"/>
    <property type="project" value="InterPro"/>
</dbReference>
<dbReference type="SUPFAM" id="SSF53383">
    <property type="entry name" value="PLP-dependent transferases"/>
    <property type="match status" value="1"/>
</dbReference>
<dbReference type="Pfam" id="PF00282">
    <property type="entry name" value="Pyridoxal_deC"/>
    <property type="match status" value="1"/>
</dbReference>
<dbReference type="PRINTS" id="PR00800">
    <property type="entry name" value="YHDCRBOXLASE"/>
</dbReference>
<evidence type="ECO:0000256" key="1">
    <source>
        <dbReference type="ARBA" id="ARBA00001933"/>
    </source>
</evidence>
<feature type="compositionally biased region" description="Low complexity" evidence="8">
    <location>
        <begin position="23"/>
        <end position="51"/>
    </location>
</feature>
<keyword evidence="3" id="KW-0210">Decarboxylase</keyword>
<protein>
    <submittedName>
        <fullName evidence="9">L-2,4-diaminobutyrate decarboxylase</fullName>
    </submittedName>
</protein>
<gene>
    <name evidence="9" type="primary">ddc</name>
    <name evidence="9" type="ORF">BN1051_00155</name>
</gene>
<evidence type="ECO:0000256" key="5">
    <source>
        <dbReference type="ARBA" id="ARBA00023239"/>
    </source>
</evidence>
<proteinExistence type="inferred from homology"/>
<name>A0A078MHK4_9MICC</name>
<dbReference type="InterPro" id="IPR015421">
    <property type="entry name" value="PyrdxlP-dep_Trfase_major"/>
</dbReference>
<dbReference type="InterPro" id="IPR010977">
    <property type="entry name" value="Aromatic_deC"/>
</dbReference>
<dbReference type="CDD" id="cd06450">
    <property type="entry name" value="DOPA_deC_like"/>
    <property type="match status" value="1"/>
</dbReference>
<comment type="cofactor">
    <cofactor evidence="1 6 7">
        <name>pyridoxal 5'-phosphate</name>
        <dbReference type="ChEBI" id="CHEBI:597326"/>
    </cofactor>
</comment>
<comment type="similarity">
    <text evidence="2 7">Belongs to the group II decarboxylase family.</text>
</comment>
<evidence type="ECO:0000256" key="3">
    <source>
        <dbReference type="ARBA" id="ARBA00022793"/>
    </source>
</evidence>
<evidence type="ECO:0000256" key="4">
    <source>
        <dbReference type="ARBA" id="ARBA00022898"/>
    </source>
</evidence>
<dbReference type="PATRIC" id="fig|1461584.3.peg.151"/>
<keyword evidence="5 7" id="KW-0456">Lyase</keyword>
<dbReference type="GO" id="GO:0005737">
    <property type="term" value="C:cytoplasm"/>
    <property type="evidence" value="ECO:0007669"/>
    <property type="project" value="TreeGrafter"/>
</dbReference>
<dbReference type="GO" id="GO:0019752">
    <property type="term" value="P:carboxylic acid metabolic process"/>
    <property type="evidence" value="ECO:0007669"/>
    <property type="project" value="InterPro"/>
</dbReference>
<evidence type="ECO:0000256" key="7">
    <source>
        <dbReference type="RuleBase" id="RU000382"/>
    </source>
</evidence>
<evidence type="ECO:0000256" key="8">
    <source>
        <dbReference type="SAM" id="MobiDB-lite"/>
    </source>
</evidence>
<dbReference type="PANTHER" id="PTHR45677:SF8">
    <property type="entry name" value="CYSTEINE SULFINIC ACID DECARBOXYLASE"/>
    <property type="match status" value="1"/>
</dbReference>
<dbReference type="Gene3D" id="3.40.640.10">
    <property type="entry name" value="Type I PLP-dependent aspartate aminotransferase-like (Major domain)"/>
    <property type="match status" value="1"/>
</dbReference>
<dbReference type="AlphaFoldDB" id="A0A078MHK4"/>